<dbReference type="RefSeq" id="WP_166845164.1">
    <property type="nucleotide sequence ID" value="NZ_JAAONY010000002.1"/>
</dbReference>
<evidence type="ECO:0000313" key="5">
    <source>
        <dbReference type="Proteomes" id="UP000528457"/>
    </source>
</evidence>
<dbReference type="AlphaFoldDB" id="A0A7X0MY90"/>
<keyword evidence="5" id="KW-1185">Reference proteome</keyword>
<organism evidence="4 5">
    <name type="scientific">Pseudoteredinibacter isoporae</name>
    <dbReference type="NCBI Taxonomy" id="570281"/>
    <lineage>
        <taxon>Bacteria</taxon>
        <taxon>Pseudomonadati</taxon>
        <taxon>Pseudomonadota</taxon>
        <taxon>Gammaproteobacteria</taxon>
        <taxon>Cellvibrionales</taxon>
        <taxon>Cellvibrionaceae</taxon>
        <taxon>Pseudoteredinibacter</taxon>
    </lineage>
</organism>
<feature type="signal peptide" evidence="3">
    <location>
        <begin position="1"/>
        <end position="24"/>
    </location>
</feature>
<name>A0A7X0MY90_9GAMM</name>
<keyword evidence="3" id="KW-0732">Signal</keyword>
<comment type="caution">
    <text evidence="4">The sequence shown here is derived from an EMBL/GenBank/DDBJ whole genome shotgun (WGS) entry which is preliminary data.</text>
</comment>
<feature type="coiled-coil region" evidence="1">
    <location>
        <begin position="226"/>
        <end position="280"/>
    </location>
</feature>
<protein>
    <recommendedName>
        <fullName evidence="6">Lipoprotein</fullName>
    </recommendedName>
</protein>
<evidence type="ECO:0000313" key="4">
    <source>
        <dbReference type="EMBL" id="MBB6522814.1"/>
    </source>
</evidence>
<evidence type="ECO:0008006" key="6">
    <source>
        <dbReference type="Google" id="ProtNLM"/>
    </source>
</evidence>
<dbReference type="InParanoid" id="A0A7X0MY90"/>
<evidence type="ECO:0000256" key="1">
    <source>
        <dbReference type="SAM" id="Coils"/>
    </source>
</evidence>
<proteinExistence type="predicted"/>
<dbReference type="EMBL" id="JACHHT010000002">
    <property type="protein sequence ID" value="MBB6522814.1"/>
    <property type="molecule type" value="Genomic_DNA"/>
</dbReference>
<sequence>MTISRRLILLSALLLLSACSTQYAYRLADWWLENQVEEYLDLNREQQKQLSNAIDEWHVWHQKEELPRYRSLLDNLQQALNQDSISTEQIAAFEEDATAVWKRLLHKGGPLLAELTLAQDQKQRQYLYKQIEANNDELREKFSDRSEQERRERGREGMEKQVRETLGKLNDAQKQKIQQWSETFMLGAEIELAQRLHWQERFRDILEGPRTEDSQTQLLALFENPRSEWSKEKLELEDHNRILQRQLLSDLFQLSDEKQKKRLHKQISKYQDLLEKMAKQKL</sequence>
<dbReference type="InterPro" id="IPR016875">
    <property type="entry name" value="UCP028200"/>
</dbReference>
<evidence type="ECO:0000256" key="3">
    <source>
        <dbReference type="SAM" id="SignalP"/>
    </source>
</evidence>
<dbReference type="Pfam" id="PF19795">
    <property type="entry name" value="DUF6279"/>
    <property type="match status" value="1"/>
</dbReference>
<gene>
    <name evidence="4" type="ORF">HNR48_003099</name>
</gene>
<dbReference type="PIRSF" id="PIRSF028200">
    <property type="entry name" value="UCP028200"/>
    <property type="match status" value="1"/>
</dbReference>
<feature type="region of interest" description="Disordered" evidence="2">
    <location>
        <begin position="138"/>
        <end position="161"/>
    </location>
</feature>
<reference evidence="4 5" key="1">
    <citation type="submission" date="2020-08" db="EMBL/GenBank/DDBJ databases">
        <title>Genomic Encyclopedia of Type Strains, Phase IV (KMG-IV): sequencing the most valuable type-strain genomes for metagenomic binning, comparative biology and taxonomic classification.</title>
        <authorList>
            <person name="Goeker M."/>
        </authorList>
    </citation>
    <scope>NUCLEOTIDE SEQUENCE [LARGE SCALE GENOMIC DNA]</scope>
    <source>
        <strain evidence="4 5">DSM 22368</strain>
    </source>
</reference>
<feature type="chain" id="PRO_5030591141" description="Lipoprotein" evidence="3">
    <location>
        <begin position="25"/>
        <end position="282"/>
    </location>
</feature>
<dbReference type="PROSITE" id="PS51257">
    <property type="entry name" value="PROKAR_LIPOPROTEIN"/>
    <property type="match status" value="1"/>
</dbReference>
<accession>A0A7X0MY90</accession>
<evidence type="ECO:0000256" key="2">
    <source>
        <dbReference type="SAM" id="MobiDB-lite"/>
    </source>
</evidence>
<dbReference type="Proteomes" id="UP000528457">
    <property type="component" value="Unassembled WGS sequence"/>
</dbReference>
<keyword evidence="1" id="KW-0175">Coiled coil</keyword>